<dbReference type="EC" id="3.1.4.-" evidence="6"/>
<dbReference type="EMBL" id="ACKZ01000021">
    <property type="protein sequence ID" value="EEW36820.1"/>
    <property type="molecule type" value="Genomic_DNA"/>
</dbReference>
<reference evidence="10 11" key="1">
    <citation type="submission" date="2009-08" db="EMBL/GenBank/DDBJ databases">
        <authorList>
            <person name="Muzny D."/>
            <person name="Qin X."/>
            <person name="Deng J."/>
            <person name="Jiang H."/>
            <person name="Liu Y."/>
            <person name="Qu J."/>
            <person name="Song X.-Z."/>
            <person name="Zhang L."/>
            <person name="Thornton R."/>
            <person name="Coyle M."/>
            <person name="Francisco L."/>
            <person name="Jackson L."/>
            <person name="Javaid M."/>
            <person name="Korchina V."/>
            <person name="Kovar C."/>
            <person name="Mata R."/>
            <person name="Mathew T."/>
            <person name="Ngo R."/>
            <person name="Nguyen L."/>
            <person name="Nguyen N."/>
            <person name="Okwuonu G."/>
            <person name="Ongeri F."/>
            <person name="Pham C."/>
            <person name="Simmons D."/>
            <person name="Wilczek-Boney K."/>
            <person name="Hale W."/>
            <person name="Jakkamsetti A."/>
            <person name="Pham P."/>
            <person name="Ruth R."/>
            <person name="San Lucas F."/>
            <person name="Warren J."/>
            <person name="Zhang J."/>
            <person name="Zhao Z."/>
            <person name="Zhou C."/>
            <person name="Zhu D."/>
            <person name="Lee S."/>
            <person name="Bess C."/>
            <person name="Blankenburg K."/>
            <person name="Forbes L."/>
            <person name="Fu Q."/>
            <person name="Gubbala S."/>
            <person name="Hirani K."/>
            <person name="Jayaseelan J.C."/>
            <person name="Lara F."/>
            <person name="Munidasa M."/>
            <person name="Palculict T."/>
            <person name="Patil S."/>
            <person name="Pu L.-L."/>
            <person name="Saada N."/>
            <person name="Tang L."/>
            <person name="Weissenberger G."/>
            <person name="Zhu Y."/>
            <person name="Hemphill L."/>
            <person name="Shang Y."/>
            <person name="Youmans B."/>
            <person name="Ayvaz T."/>
            <person name="Ross M."/>
            <person name="Santibanez J."/>
            <person name="Aqrawi P."/>
            <person name="Gross S."/>
            <person name="Joshi V."/>
            <person name="Fowler G."/>
            <person name="Nazareth L."/>
            <person name="Reid J."/>
            <person name="Worley K."/>
            <person name="Petrosino J."/>
            <person name="Highlander S."/>
            <person name="Gibbs R."/>
        </authorList>
    </citation>
    <scope>NUCLEOTIDE SEQUENCE [LARGE SCALE GENOMIC DNA]</scope>
    <source>
        <strain evidence="10 11">ATCC 49175</strain>
    </source>
</reference>
<feature type="binding site" evidence="7">
    <location>
        <position position="438"/>
    </location>
    <ligand>
        <name>Mn(2+)</name>
        <dbReference type="ChEBI" id="CHEBI:29035"/>
        <label>2</label>
    </ligand>
</feature>
<keyword evidence="4 8" id="KW-1133">Transmembrane helix</keyword>
<dbReference type="eggNOG" id="COG3887">
    <property type="taxonomic scope" value="Bacteria"/>
</dbReference>
<evidence type="ECO:0000259" key="9">
    <source>
        <dbReference type="PROSITE" id="PS50887"/>
    </source>
</evidence>
<dbReference type="HOGENOM" id="CLU_018278_0_0_9"/>
<comment type="function">
    <text evidence="6">Has phosphodiesterase (PDE) activity against cyclic-di-AMP (c-di-AMP).</text>
</comment>
<name>C8NI07_9LACT</name>
<dbReference type="InterPro" id="IPR000160">
    <property type="entry name" value="GGDEF_dom"/>
</dbReference>
<evidence type="ECO:0000256" key="7">
    <source>
        <dbReference type="PIRSR" id="PIRSR026583-50"/>
    </source>
</evidence>
<comment type="similarity">
    <text evidence="6">Belongs to the GdpP/PdeA phosphodiesterase family.</text>
</comment>
<keyword evidence="2 6" id="KW-1003">Cell membrane</keyword>
<dbReference type="GO" id="GO:0005886">
    <property type="term" value="C:plasma membrane"/>
    <property type="evidence" value="ECO:0007669"/>
    <property type="project" value="UniProtKB-SubCell"/>
</dbReference>
<dbReference type="GO" id="GO:0003676">
    <property type="term" value="F:nucleic acid binding"/>
    <property type="evidence" value="ECO:0007669"/>
    <property type="project" value="UniProtKB-UniRule"/>
</dbReference>
<evidence type="ECO:0000313" key="10">
    <source>
        <dbReference type="EMBL" id="EEW36820.1"/>
    </source>
</evidence>
<evidence type="ECO:0000256" key="3">
    <source>
        <dbReference type="ARBA" id="ARBA00022692"/>
    </source>
</evidence>
<dbReference type="PROSITE" id="PS50887">
    <property type="entry name" value="GGDEF"/>
    <property type="match status" value="1"/>
</dbReference>
<dbReference type="InterPro" id="IPR001667">
    <property type="entry name" value="DDH_dom"/>
</dbReference>
<feature type="domain" description="GGDEF" evidence="9">
    <location>
        <begin position="186"/>
        <end position="319"/>
    </location>
</feature>
<accession>C8NI07</accession>
<dbReference type="PANTHER" id="PTHR47618">
    <property type="entry name" value="BIFUNCTIONAL OLIGORIBONUCLEASE AND PAP PHOSPHATASE NRNA"/>
    <property type="match status" value="1"/>
</dbReference>
<comment type="catalytic activity">
    <reaction evidence="6">
        <text>3',3'-c-di-AMP + H2O = 5'-O-phosphonoadenylyl-(3'-&gt;5')-adenosine + H(+)</text>
        <dbReference type="Rhea" id="RHEA:54420"/>
        <dbReference type="ChEBI" id="CHEBI:15377"/>
        <dbReference type="ChEBI" id="CHEBI:15378"/>
        <dbReference type="ChEBI" id="CHEBI:71500"/>
        <dbReference type="ChEBI" id="CHEBI:138171"/>
    </reaction>
</comment>
<dbReference type="InterPro" id="IPR051319">
    <property type="entry name" value="Oligoribo/pAp-PDE_c-di-AMP_PDE"/>
</dbReference>
<dbReference type="AlphaFoldDB" id="C8NI07"/>
<dbReference type="Pfam" id="PF21370">
    <property type="entry name" value="PAS_GdpP"/>
    <property type="match status" value="1"/>
</dbReference>
<keyword evidence="7" id="KW-0479">Metal-binding</keyword>
<dbReference type="InterPro" id="IPR003156">
    <property type="entry name" value="DHHA1_dom"/>
</dbReference>
<keyword evidence="7" id="KW-0464">Manganese</keyword>
<dbReference type="GO" id="GO:0106409">
    <property type="term" value="F:cyclic-di-AMP phosphodiesterase activity"/>
    <property type="evidence" value="ECO:0007669"/>
    <property type="project" value="RHEA"/>
</dbReference>
<dbReference type="FunFam" id="3.90.1640.10:FF:000002">
    <property type="entry name" value="Cyclic-di-AMP phosphodiesterase"/>
    <property type="match status" value="1"/>
</dbReference>
<dbReference type="Gene3D" id="3.10.310.30">
    <property type="match status" value="1"/>
</dbReference>
<keyword evidence="3 8" id="KW-0812">Transmembrane</keyword>
<feature type="binding site" evidence="7">
    <location>
        <position position="363"/>
    </location>
    <ligand>
        <name>Mn(2+)</name>
        <dbReference type="ChEBI" id="CHEBI:29035"/>
        <label>1</label>
    </ligand>
</feature>
<dbReference type="InterPro" id="IPR014528">
    <property type="entry name" value="GdpP/PdeA"/>
</dbReference>
<dbReference type="InterPro" id="IPR038763">
    <property type="entry name" value="DHH_sf"/>
</dbReference>
<evidence type="ECO:0000256" key="5">
    <source>
        <dbReference type="ARBA" id="ARBA00023136"/>
    </source>
</evidence>
<keyword evidence="6" id="KW-0378">Hydrolase</keyword>
<evidence type="ECO:0000256" key="4">
    <source>
        <dbReference type="ARBA" id="ARBA00022989"/>
    </source>
</evidence>
<comment type="subcellular location">
    <subcellularLocation>
        <location evidence="1">Cell membrane</location>
        <topology evidence="1">Multi-pass membrane protein</topology>
    </subcellularLocation>
</comment>
<proteinExistence type="inferred from homology"/>
<sequence>MKKSLKERIKALPTFLKSETMKKYGFSFIAIILCMLVVAYVMNIWMGLILTLFIILLGTLLYSFANYIIQETNHYVTNLSYKINKGSQDASIKMPIGMLLLDDNGEIQWINPYLQKYFERKELLGFKLEVVDPDLAKIVQNLDDDNDNVVHWKDKYFQIVYHNDIGMLYMMDITEYALIKETYLDERPVFGQIFVDNFAEVSQSLSDRKKSNLNNFVTNQLTSWANHNNIYLKRVSSDRFVAFLDKNILSELEKTKFDIIDRVRETTAQQNTPLTVSMGFSYADDTQEEMDYGAIAKFAQDNLDLALGRGGDQVVVRSKNEETRFYGGKSNPLEKRTRVRSRMVSQALENLIAEADQVMVMGHQYPDMDSIGGCLGIRRIAKMHGKISWIVTNPEQYSHDIKKLMEVIKKDELLSSAIVNPEMAEALITENTLVIIVDVSKPSLCAAPSIVKRANKLVVIDHHRRGEEFPENPDLVYIEPYASSVGELITELLEYQSEEAEKIQPIEATTLLAGIIVDTRNFTLRTGSRTFDTASYLKSVGADTILIQRLLKENVDTYLMRSHLLNSLEMLPNNVGIVHGEENTVYPTVVAAQTADMMLSMENIDASFVVTKRNDGRVGISARSLGNKNVQRVMEKMGGGGHLSNAATQLSDITIEDAIRQLIQVIEEIGSEINL</sequence>
<feature type="binding site" evidence="7">
    <location>
        <position position="462"/>
    </location>
    <ligand>
        <name>Mn(2+)</name>
        <dbReference type="ChEBI" id="CHEBI:29035"/>
        <label>2</label>
    </ligand>
</feature>
<evidence type="ECO:0000256" key="8">
    <source>
        <dbReference type="SAM" id="Phobius"/>
    </source>
</evidence>
<comment type="cofactor">
    <cofactor evidence="7">
        <name>Mn(2+)</name>
        <dbReference type="ChEBI" id="CHEBI:29035"/>
    </cofactor>
    <text evidence="7">For phosphodiesterase activity, probably binds 2 Mn(2+) per subunit.</text>
</comment>
<dbReference type="InterPro" id="IPR049553">
    <property type="entry name" value="GdpP-like_PAS"/>
</dbReference>
<evidence type="ECO:0000256" key="1">
    <source>
        <dbReference type="ARBA" id="ARBA00004651"/>
    </source>
</evidence>
<dbReference type="PANTHER" id="PTHR47618:SF2">
    <property type="entry name" value="CYCLIC-DI-AMP PHOSPHODIESTERASE GDPP"/>
    <property type="match status" value="1"/>
</dbReference>
<feature type="binding site" evidence="7">
    <location>
        <position position="438"/>
    </location>
    <ligand>
        <name>Mn(2+)</name>
        <dbReference type="ChEBI" id="CHEBI:29035"/>
        <label>1</label>
    </ligand>
</feature>
<organism evidence="10 11">
    <name type="scientific">Granulicatella adiacens ATCC 49175</name>
    <dbReference type="NCBI Taxonomy" id="638301"/>
    <lineage>
        <taxon>Bacteria</taxon>
        <taxon>Bacillati</taxon>
        <taxon>Bacillota</taxon>
        <taxon>Bacilli</taxon>
        <taxon>Lactobacillales</taxon>
        <taxon>Carnobacteriaceae</taxon>
        <taxon>Granulicatella</taxon>
    </lineage>
</organism>
<dbReference type="SUPFAM" id="SSF64182">
    <property type="entry name" value="DHH phosphoesterases"/>
    <property type="match status" value="1"/>
</dbReference>
<dbReference type="RefSeq" id="WP_005608177.1">
    <property type="nucleotide sequence ID" value="NZ_CP102283.1"/>
</dbReference>
<dbReference type="Pfam" id="PF02272">
    <property type="entry name" value="DHHA1"/>
    <property type="match status" value="1"/>
</dbReference>
<evidence type="ECO:0000313" key="11">
    <source>
        <dbReference type="Proteomes" id="UP000005926"/>
    </source>
</evidence>
<dbReference type="STRING" id="638301.HMPREF0444_1552"/>
<dbReference type="GO" id="GO:0046872">
    <property type="term" value="F:metal ion binding"/>
    <property type="evidence" value="ECO:0007669"/>
    <property type="project" value="UniProtKB-KW"/>
</dbReference>
<dbReference type="Pfam" id="PF01368">
    <property type="entry name" value="DHH"/>
    <property type="match status" value="1"/>
</dbReference>
<dbReference type="Pfam" id="PF24898">
    <property type="entry name" value="GGDEF_GdpP"/>
    <property type="match status" value="1"/>
</dbReference>
<feature type="binding site" evidence="7">
    <location>
        <position position="369"/>
    </location>
    <ligand>
        <name>Mn(2+)</name>
        <dbReference type="ChEBI" id="CHEBI:29035"/>
        <label>2</label>
    </ligand>
</feature>
<feature type="binding site" evidence="7">
    <location>
        <position position="367"/>
    </location>
    <ligand>
        <name>Mn(2+)</name>
        <dbReference type="ChEBI" id="CHEBI:29035"/>
        <label>1</label>
    </ligand>
</feature>
<dbReference type="GO" id="GO:0016787">
    <property type="term" value="F:hydrolase activity"/>
    <property type="evidence" value="ECO:0007669"/>
    <property type="project" value="UniProtKB-UniRule"/>
</dbReference>
<dbReference type="Gene3D" id="3.30.450.20">
    <property type="entry name" value="PAS domain"/>
    <property type="match status" value="1"/>
</dbReference>
<evidence type="ECO:0000256" key="2">
    <source>
        <dbReference type="ARBA" id="ARBA00022475"/>
    </source>
</evidence>
<keyword evidence="5 6" id="KW-0472">Membrane</keyword>
<gene>
    <name evidence="10" type="ORF">HMPREF0444_1552</name>
</gene>
<dbReference type="Proteomes" id="UP000005926">
    <property type="component" value="Unassembled WGS sequence"/>
</dbReference>
<evidence type="ECO:0000256" key="6">
    <source>
        <dbReference type="PIRNR" id="PIRNR026583"/>
    </source>
</evidence>
<feature type="binding site" evidence="7">
    <location>
        <position position="518"/>
    </location>
    <ligand>
        <name>Mn(2+)</name>
        <dbReference type="ChEBI" id="CHEBI:29035"/>
        <label>2</label>
    </ligand>
</feature>
<feature type="transmembrane region" description="Helical" evidence="8">
    <location>
        <begin position="24"/>
        <end position="42"/>
    </location>
</feature>
<comment type="caution">
    <text evidence="10">The sequence shown here is derived from an EMBL/GenBank/DDBJ whole genome shotgun (WGS) entry which is preliminary data.</text>
</comment>
<keyword evidence="11" id="KW-1185">Reference proteome</keyword>
<dbReference type="SMART" id="SM00267">
    <property type="entry name" value="GGDEF"/>
    <property type="match status" value="1"/>
</dbReference>
<dbReference type="PIRSF" id="PIRSF026583">
    <property type="entry name" value="YybT"/>
    <property type="match status" value="1"/>
</dbReference>
<protein>
    <recommendedName>
        <fullName evidence="6">Cyclic-di-AMP phosphodiesterase</fullName>
        <ecNumber evidence="6">3.1.4.-</ecNumber>
    </recommendedName>
</protein>
<dbReference type="Gene3D" id="3.90.1640.10">
    <property type="entry name" value="inorganic pyrophosphatase (n-terminal core)"/>
    <property type="match status" value="1"/>
</dbReference>